<dbReference type="AlphaFoldDB" id="A0A183JAX9"/>
<evidence type="ECO:0000256" key="2">
    <source>
        <dbReference type="ARBA" id="ARBA00006293"/>
    </source>
</evidence>
<dbReference type="GO" id="GO:0000139">
    <property type="term" value="C:Golgi membrane"/>
    <property type="evidence" value="ECO:0007669"/>
    <property type="project" value="TreeGrafter"/>
</dbReference>
<dbReference type="Pfam" id="PF05216">
    <property type="entry name" value="UNC-50"/>
    <property type="match status" value="1"/>
</dbReference>
<dbReference type="OrthoDB" id="10027013at2759"/>
<protein>
    <submittedName>
        <fullName evidence="8">Protein unc-50 homolog</fullName>
    </submittedName>
</protein>
<proteinExistence type="inferred from homology"/>
<organism evidence="8">
    <name type="scientific">Soboliphyme baturini</name>
    <dbReference type="NCBI Taxonomy" id="241478"/>
    <lineage>
        <taxon>Eukaryota</taxon>
        <taxon>Metazoa</taxon>
        <taxon>Ecdysozoa</taxon>
        <taxon>Nematoda</taxon>
        <taxon>Enoplea</taxon>
        <taxon>Dorylaimia</taxon>
        <taxon>Dioctophymatida</taxon>
        <taxon>Dioctophymatoidea</taxon>
        <taxon>Soboliphymatidae</taxon>
        <taxon>Soboliphyme</taxon>
    </lineage>
</organism>
<keyword evidence="7" id="KW-1185">Reference proteome</keyword>
<keyword evidence="3" id="KW-0812">Transmembrane</keyword>
<accession>A0A183JAX9</accession>
<evidence type="ECO:0000256" key="3">
    <source>
        <dbReference type="ARBA" id="ARBA00022692"/>
    </source>
</evidence>
<gene>
    <name evidence="6" type="ORF">SBAD_LOCUS13027</name>
</gene>
<dbReference type="WBParaSite" id="SBAD_0001344201-mRNA-1">
    <property type="protein sequence ID" value="SBAD_0001344201-mRNA-1"/>
    <property type="gene ID" value="SBAD_0001344201"/>
</dbReference>
<reference evidence="6 7" key="2">
    <citation type="submission" date="2018-11" db="EMBL/GenBank/DDBJ databases">
        <authorList>
            <consortium name="Pathogen Informatics"/>
        </authorList>
    </citation>
    <scope>NUCLEOTIDE SEQUENCE [LARGE SCALE GENOMIC DNA]</scope>
</reference>
<dbReference type="InterPro" id="IPR007881">
    <property type="entry name" value="UNC-50"/>
</dbReference>
<evidence type="ECO:0000256" key="1">
    <source>
        <dbReference type="ARBA" id="ARBA00004141"/>
    </source>
</evidence>
<dbReference type="PANTHER" id="PTHR12841:SF6">
    <property type="entry name" value="PROTEIN UNC-50 HOMOLOG"/>
    <property type="match status" value="1"/>
</dbReference>
<dbReference type="EMBL" id="UZAM01019851">
    <property type="protein sequence ID" value="VDP53512.1"/>
    <property type="molecule type" value="Genomic_DNA"/>
</dbReference>
<comment type="similarity">
    <text evidence="2">Belongs to the unc-50 family.</text>
</comment>
<sequence length="72" mass="8788">MTARAKCSRFFKRLINFHQMDFEFAFWQMLYLLVAPKKVYRNFMYRKRTKDQWARDDPAFLLILSAALFGMP</sequence>
<dbReference type="Proteomes" id="UP000270296">
    <property type="component" value="Unassembled WGS sequence"/>
</dbReference>
<name>A0A183JAX9_9BILA</name>
<evidence type="ECO:0000256" key="4">
    <source>
        <dbReference type="ARBA" id="ARBA00022989"/>
    </source>
</evidence>
<keyword evidence="4" id="KW-1133">Transmembrane helix</keyword>
<evidence type="ECO:0000313" key="7">
    <source>
        <dbReference type="Proteomes" id="UP000270296"/>
    </source>
</evidence>
<keyword evidence="5" id="KW-0472">Membrane</keyword>
<comment type="subcellular location">
    <subcellularLocation>
        <location evidence="1">Membrane</location>
        <topology evidence="1">Multi-pass membrane protein</topology>
    </subcellularLocation>
</comment>
<reference evidence="8" key="1">
    <citation type="submission" date="2016-06" db="UniProtKB">
        <authorList>
            <consortium name="WormBaseParasite"/>
        </authorList>
    </citation>
    <scope>IDENTIFICATION</scope>
</reference>
<evidence type="ECO:0000256" key="5">
    <source>
        <dbReference type="ARBA" id="ARBA00023136"/>
    </source>
</evidence>
<evidence type="ECO:0000313" key="6">
    <source>
        <dbReference type="EMBL" id="VDP53512.1"/>
    </source>
</evidence>
<dbReference type="PANTHER" id="PTHR12841">
    <property type="entry name" value="PROTEIN UNC-50 HOMOLOG"/>
    <property type="match status" value="1"/>
</dbReference>
<evidence type="ECO:0000313" key="8">
    <source>
        <dbReference type="WBParaSite" id="SBAD_0001344201-mRNA-1"/>
    </source>
</evidence>